<dbReference type="InterPro" id="IPR034660">
    <property type="entry name" value="DinB/YfiT-like"/>
</dbReference>
<reference evidence="1 2" key="1">
    <citation type="submission" date="2018-05" db="EMBL/GenBank/DDBJ databases">
        <title>Genomic Encyclopedia of Type Strains, Phase IV (KMG-IV): sequencing the most valuable type-strain genomes for metagenomic binning, comparative biology and taxonomic classification.</title>
        <authorList>
            <person name="Goeker M."/>
        </authorList>
    </citation>
    <scope>NUCLEOTIDE SEQUENCE [LARGE SCALE GENOMIC DNA]</scope>
    <source>
        <strain evidence="1 2">DSM 103371</strain>
    </source>
</reference>
<dbReference type="RefSeq" id="WP_109759832.1">
    <property type="nucleotide sequence ID" value="NZ_CP034588.1"/>
</dbReference>
<keyword evidence="2" id="KW-1185">Reference proteome</keyword>
<accession>A0A316G4A5</accession>
<organism evidence="1 2">
    <name type="scientific">Silicimonas algicola</name>
    <dbReference type="NCBI Taxonomy" id="1826607"/>
    <lineage>
        <taxon>Bacteria</taxon>
        <taxon>Pseudomonadati</taxon>
        <taxon>Pseudomonadota</taxon>
        <taxon>Alphaproteobacteria</taxon>
        <taxon>Rhodobacterales</taxon>
        <taxon>Paracoccaceae</taxon>
    </lineage>
</organism>
<comment type="caution">
    <text evidence="1">The sequence shown here is derived from an EMBL/GenBank/DDBJ whole genome shotgun (WGS) entry which is preliminary data.</text>
</comment>
<gene>
    <name evidence="1" type="ORF">C8D95_106157</name>
</gene>
<evidence type="ECO:0000313" key="2">
    <source>
        <dbReference type="Proteomes" id="UP000245390"/>
    </source>
</evidence>
<dbReference type="EMBL" id="QGGV01000006">
    <property type="protein sequence ID" value="PWK55761.1"/>
    <property type="molecule type" value="Genomic_DNA"/>
</dbReference>
<dbReference type="KEGG" id="salo:EF888_16155"/>
<evidence type="ECO:0008006" key="3">
    <source>
        <dbReference type="Google" id="ProtNLM"/>
    </source>
</evidence>
<dbReference type="PANTHER" id="PTHR36922:SF1">
    <property type="entry name" value="DUF1993 DOMAIN-CONTAINING PROTEIN"/>
    <property type="match status" value="1"/>
</dbReference>
<evidence type="ECO:0000313" key="1">
    <source>
        <dbReference type="EMBL" id="PWK55761.1"/>
    </source>
</evidence>
<name>A0A316G4A5_9RHOB</name>
<dbReference type="Proteomes" id="UP000245390">
    <property type="component" value="Unassembled WGS sequence"/>
</dbReference>
<dbReference type="Pfam" id="PF09351">
    <property type="entry name" value="DUF1993"/>
    <property type="match status" value="1"/>
</dbReference>
<protein>
    <recommendedName>
        <fullName evidence="3">DUF1993 family protein</fullName>
    </recommendedName>
</protein>
<dbReference type="SUPFAM" id="SSF109854">
    <property type="entry name" value="DinB/YfiT-like putative metalloenzymes"/>
    <property type="match status" value="1"/>
</dbReference>
<proteinExistence type="predicted"/>
<dbReference type="Gene3D" id="1.20.120.450">
    <property type="entry name" value="dinb family like domain"/>
    <property type="match status" value="1"/>
</dbReference>
<dbReference type="AlphaFoldDB" id="A0A316G4A5"/>
<dbReference type="InterPro" id="IPR018531">
    <property type="entry name" value="DUF1993"/>
</dbReference>
<dbReference type="OrthoDB" id="338237at2"/>
<dbReference type="PANTHER" id="PTHR36922">
    <property type="entry name" value="BLL2446 PROTEIN"/>
    <property type="match status" value="1"/>
</dbReference>
<sequence length="182" mass="19524">MAAASDGHPPEYGEAVTPALVAIGRALHLLARTTEAGREDLLSRSLAPGMFDCGTQLRTVGIFALRSTFTLLGRDWPRDIVQGGFADGAEGLEARLRLAAEQVRSLDPADFTGAFGRTVDHIAGDAALSQDGDVYLRLFALPNLWFHLSMAFAILRAEGLDVGKSDFDGWHSYAPGFSFSGR</sequence>